<evidence type="ECO:0000256" key="2">
    <source>
        <dbReference type="ARBA" id="ARBA00023125"/>
    </source>
</evidence>
<dbReference type="Pfam" id="PF12833">
    <property type="entry name" value="HTH_18"/>
    <property type="match status" value="1"/>
</dbReference>
<sequence length="353" mass="38601">MLPFDTLAKLGLGERFMADVPVSKMESGSVIGVSVVESVDAADHAGRFHGWDLRTDQVSSGRFAGRLVMIRLGGLEIIRETTSQALIKQGSAWPDSLVFSLPLAASNAGHFNGRPLAFPNVLLSDGADLPPLLTPTQLDVVSIAIARDRLASLLEALGERRAADFVAGHRQQNHCFSGLPGGLSTLQHGFREICDQGDRLQPAIGFARARASLEDTVVDALADILSENAWSDVNSVTAQKRIVDRIKEYVFAHVDDPPSIAELCRHVAVSRRTLQGCFQDALGQTPLHYLRMLRLNAVRRELRALAAAGRPVSIGDVAARWGFWHWSRFTENYRQLFGELPSHTVRRVLSASV</sequence>
<dbReference type="SUPFAM" id="SSF46689">
    <property type="entry name" value="Homeodomain-like"/>
    <property type="match status" value="1"/>
</dbReference>
<comment type="caution">
    <text evidence="5">The sequence shown here is derived from an EMBL/GenBank/DDBJ whole genome shotgun (WGS) entry which is preliminary data.</text>
</comment>
<dbReference type="InterPro" id="IPR018060">
    <property type="entry name" value="HTH_AraC"/>
</dbReference>
<evidence type="ECO:0000256" key="3">
    <source>
        <dbReference type="ARBA" id="ARBA00023163"/>
    </source>
</evidence>
<protein>
    <recommendedName>
        <fullName evidence="4">HTH araC/xylS-type domain-containing protein</fullName>
    </recommendedName>
</protein>
<keyword evidence="1" id="KW-0805">Transcription regulation</keyword>
<evidence type="ECO:0000313" key="5">
    <source>
        <dbReference type="EMBL" id="RXT54192.1"/>
    </source>
</evidence>
<dbReference type="SMART" id="SM00342">
    <property type="entry name" value="HTH_ARAC"/>
    <property type="match status" value="1"/>
</dbReference>
<keyword evidence="6" id="KW-1185">Reference proteome</keyword>
<organism evidence="5 6">
    <name type="scientific">Bradyrhizobium betae</name>
    <dbReference type="NCBI Taxonomy" id="244734"/>
    <lineage>
        <taxon>Bacteria</taxon>
        <taxon>Pseudomonadati</taxon>
        <taxon>Pseudomonadota</taxon>
        <taxon>Alphaproteobacteria</taxon>
        <taxon>Hyphomicrobiales</taxon>
        <taxon>Nitrobacteraceae</taxon>
        <taxon>Bradyrhizobium</taxon>
    </lineage>
</organism>
<evidence type="ECO:0000259" key="4">
    <source>
        <dbReference type="PROSITE" id="PS01124"/>
    </source>
</evidence>
<dbReference type="GO" id="GO:0003700">
    <property type="term" value="F:DNA-binding transcription factor activity"/>
    <property type="evidence" value="ECO:0007669"/>
    <property type="project" value="InterPro"/>
</dbReference>
<keyword evidence="3" id="KW-0804">Transcription</keyword>
<dbReference type="InterPro" id="IPR009057">
    <property type="entry name" value="Homeodomain-like_sf"/>
</dbReference>
<gene>
    <name evidence="5" type="ORF">B5V03_01710</name>
</gene>
<evidence type="ECO:0000256" key="1">
    <source>
        <dbReference type="ARBA" id="ARBA00023015"/>
    </source>
</evidence>
<keyword evidence="2" id="KW-0238">DNA-binding</keyword>
<dbReference type="InterPro" id="IPR050204">
    <property type="entry name" value="AraC_XylS_family_regulators"/>
</dbReference>
<feature type="domain" description="HTH araC/xylS-type" evidence="4">
    <location>
        <begin position="244"/>
        <end position="347"/>
    </location>
</feature>
<dbReference type="Proteomes" id="UP000290819">
    <property type="component" value="Unassembled WGS sequence"/>
</dbReference>
<evidence type="ECO:0000313" key="6">
    <source>
        <dbReference type="Proteomes" id="UP000290819"/>
    </source>
</evidence>
<proteinExistence type="predicted"/>
<name>A0A4Q1VPK2_9BRAD</name>
<dbReference type="PROSITE" id="PS01124">
    <property type="entry name" value="HTH_ARAC_FAMILY_2"/>
    <property type="match status" value="1"/>
</dbReference>
<reference evidence="5 6" key="1">
    <citation type="submission" date="2017-03" db="EMBL/GenBank/DDBJ databases">
        <authorList>
            <person name="Safronova V.I."/>
            <person name="Sazanova A.L."/>
            <person name="Chirak E.R."/>
        </authorList>
    </citation>
    <scope>NUCLEOTIDE SEQUENCE [LARGE SCALE GENOMIC DNA]</scope>
    <source>
        <strain evidence="5 6">Opo-243</strain>
    </source>
</reference>
<dbReference type="PANTHER" id="PTHR46796">
    <property type="entry name" value="HTH-TYPE TRANSCRIPTIONAL ACTIVATOR RHAS-RELATED"/>
    <property type="match status" value="1"/>
</dbReference>
<dbReference type="EMBL" id="MZXW01000004">
    <property type="protein sequence ID" value="RXT54192.1"/>
    <property type="molecule type" value="Genomic_DNA"/>
</dbReference>
<dbReference type="PANTHER" id="PTHR46796:SF12">
    <property type="entry name" value="HTH-TYPE DNA-BINDING TRANSCRIPTIONAL ACTIVATOR EUTR"/>
    <property type="match status" value="1"/>
</dbReference>
<accession>A0A4Q1VPK2</accession>
<dbReference type="AlphaFoldDB" id="A0A4Q1VPK2"/>
<dbReference type="GO" id="GO:0043565">
    <property type="term" value="F:sequence-specific DNA binding"/>
    <property type="evidence" value="ECO:0007669"/>
    <property type="project" value="InterPro"/>
</dbReference>
<dbReference type="Gene3D" id="1.10.10.60">
    <property type="entry name" value="Homeodomain-like"/>
    <property type="match status" value="1"/>
</dbReference>